<evidence type="ECO:0000256" key="4">
    <source>
        <dbReference type="ARBA" id="ARBA00023010"/>
    </source>
</evidence>
<comment type="caution">
    <text evidence="13">The sequence shown here is derived from an EMBL/GenBank/DDBJ whole genome shotgun (WGS) entry which is preliminary data.</text>
</comment>
<reference evidence="15 16" key="1">
    <citation type="journal article" date="2019" name="Sci. Rep.">
        <title>Comparative genomics of chytrid fungi reveal insights into the obligate biotrophic and pathogenic lifestyle of Synchytrium endobioticum.</title>
        <authorList>
            <person name="van de Vossenberg B.T.L.H."/>
            <person name="Warris S."/>
            <person name="Nguyen H.D.T."/>
            <person name="van Gent-Pelzer M.P.E."/>
            <person name="Joly D.L."/>
            <person name="van de Geest H.C."/>
            <person name="Bonants P.J.M."/>
            <person name="Smith D.S."/>
            <person name="Levesque C.A."/>
            <person name="van der Lee T.A.J."/>
        </authorList>
    </citation>
    <scope>NUCLEOTIDE SEQUENCE [LARGE SCALE GENOMIC DNA]</scope>
    <source>
        <strain evidence="14 16">LEV6574</strain>
        <strain evidence="13 15">MB42</strain>
    </source>
</reference>
<feature type="region of interest" description="Disordered" evidence="11">
    <location>
        <begin position="62"/>
        <end position="82"/>
    </location>
</feature>
<evidence type="ECO:0000313" key="16">
    <source>
        <dbReference type="Proteomes" id="UP000320475"/>
    </source>
</evidence>
<evidence type="ECO:0000256" key="2">
    <source>
        <dbReference type="ARBA" id="ARBA00022448"/>
    </source>
</evidence>
<dbReference type="AlphaFoldDB" id="A0A507CVJ7"/>
<comment type="function">
    <text evidence="10">Component of the PEX13-PEX14 docking complex, a translocon channel that specifically mediates the import of peroxisomal cargo proteins bound to PEX5 receptor. The PEX13-PEX14 docking complex forms a large import pore which can be opened to a diameter of about 9 nm. Mechanistically, PEX5 receptor along with cargo proteins associates with the PEX14 subunit of the PEX13-PEX14 docking complex in the cytosol, leading to the insertion of the receptor into the organelle membrane with the concomitant translocation of the cargo into the peroxisome matrix.</text>
</comment>
<evidence type="ECO:0000256" key="9">
    <source>
        <dbReference type="ARBA" id="ARBA00046271"/>
    </source>
</evidence>
<evidence type="ECO:0000256" key="6">
    <source>
        <dbReference type="ARBA" id="ARBA00023140"/>
    </source>
</evidence>
<feature type="domain" description="Peroxisome membrane anchor protein Pex14p N-terminal" evidence="12">
    <location>
        <begin position="5"/>
        <end position="46"/>
    </location>
</feature>
<evidence type="ECO:0000256" key="3">
    <source>
        <dbReference type="ARBA" id="ARBA00022927"/>
    </source>
</evidence>
<feature type="region of interest" description="Disordered" evidence="11">
    <location>
        <begin position="279"/>
        <end position="345"/>
    </location>
</feature>
<dbReference type="GO" id="GO:0016560">
    <property type="term" value="P:protein import into peroxisome matrix, docking"/>
    <property type="evidence" value="ECO:0007669"/>
    <property type="project" value="UniProtKB-UniRule"/>
</dbReference>
<comment type="similarity">
    <text evidence="1 10">Belongs to the peroxin-14 family.</text>
</comment>
<dbReference type="GO" id="GO:0005102">
    <property type="term" value="F:signaling receptor binding"/>
    <property type="evidence" value="ECO:0007669"/>
    <property type="project" value="TreeGrafter"/>
</dbReference>
<evidence type="ECO:0000256" key="10">
    <source>
        <dbReference type="RuleBase" id="RU367032"/>
    </source>
</evidence>
<dbReference type="Gene3D" id="1.10.10.10">
    <property type="entry name" value="Winged helix-like DNA-binding domain superfamily/Winged helix DNA-binding domain"/>
    <property type="match status" value="1"/>
</dbReference>
<evidence type="ECO:0000256" key="1">
    <source>
        <dbReference type="ARBA" id="ARBA00005443"/>
    </source>
</evidence>
<accession>A0A507CVJ7</accession>
<dbReference type="Proteomes" id="UP000317494">
    <property type="component" value="Unassembled WGS sequence"/>
</dbReference>
<protein>
    <recommendedName>
        <fullName evidence="7 10">Peroxisomal membrane protein PEX14</fullName>
    </recommendedName>
    <alternativeName>
        <fullName evidence="8 10">Peroxin-14</fullName>
    </alternativeName>
</protein>
<sequence>MTGKREDAVQSAVRFLKDPKVVASPLARKIAFLESKGLSSAEIEEAVSKSTVAGTATSAAATASTGTVNASDPHNYSALPPPMPSSYGQPMPYYGQPAAAQAPYYGSTHGLPPHMMPQQGWGSHHSGWKDYFIASVVAIGASYGMFQLLKTYVGPLVAWPTDQKLEIERTRIDEQLASASSAIAAVKDETEHVLHAMESRATKVNSSLDTMHTLLSDLRDFDDKRDADLKVLRDDMENIKTLLPKMLDKTKEVQSSVLTDLQTEIKSLKNLLLNRRLGGASLPGTPTNDENNAAAPPPITSTTAAPLARSMAVKPSIPSWQLEPAQGTAEKKTSPADGDGSGATA</sequence>
<dbReference type="Pfam" id="PF04695">
    <property type="entry name" value="Pex14_N"/>
    <property type="match status" value="1"/>
</dbReference>
<dbReference type="GO" id="GO:0005778">
    <property type="term" value="C:peroxisomal membrane"/>
    <property type="evidence" value="ECO:0007669"/>
    <property type="project" value="UniProtKB-SubCell"/>
</dbReference>
<evidence type="ECO:0000313" key="15">
    <source>
        <dbReference type="Proteomes" id="UP000317494"/>
    </source>
</evidence>
<feature type="compositionally biased region" description="Low complexity" evidence="11">
    <location>
        <begin position="62"/>
        <end position="71"/>
    </location>
</feature>
<evidence type="ECO:0000256" key="7">
    <source>
        <dbReference type="ARBA" id="ARBA00029502"/>
    </source>
</evidence>
<keyword evidence="6 10" id="KW-0576">Peroxisome</keyword>
<dbReference type="VEuPathDB" id="FungiDB:SeMB42_g04824"/>
<dbReference type="EMBL" id="QEAM01000124">
    <property type="protein sequence ID" value="TPX45890.1"/>
    <property type="molecule type" value="Genomic_DNA"/>
</dbReference>
<keyword evidence="3 10" id="KW-0653">Protein transport</keyword>
<dbReference type="InterPro" id="IPR006785">
    <property type="entry name" value="Pex14_N"/>
</dbReference>
<proteinExistence type="inferred from homology"/>
<dbReference type="PANTHER" id="PTHR23058:SF0">
    <property type="entry name" value="PEROXISOMAL MEMBRANE PROTEIN PEX14"/>
    <property type="match status" value="1"/>
</dbReference>
<dbReference type="InterPro" id="IPR025655">
    <property type="entry name" value="PEX14"/>
</dbReference>
<keyword evidence="15" id="KW-1185">Reference proteome</keyword>
<evidence type="ECO:0000256" key="8">
    <source>
        <dbReference type="ARBA" id="ARBA00029691"/>
    </source>
</evidence>
<gene>
    <name evidence="14" type="ORF">SeLEV6574_g03572</name>
    <name evidence="13" type="ORF">SeMB42_g04824</name>
</gene>
<dbReference type="PANTHER" id="PTHR23058">
    <property type="entry name" value="PEROXISOMAL MEMBRANE PROTEIN PEX14"/>
    <property type="match status" value="1"/>
</dbReference>
<comment type="subcellular location">
    <subcellularLocation>
        <location evidence="9 10">Peroxisome membrane</location>
    </subcellularLocation>
</comment>
<evidence type="ECO:0000256" key="11">
    <source>
        <dbReference type="SAM" id="MobiDB-lite"/>
    </source>
</evidence>
<evidence type="ECO:0000256" key="5">
    <source>
        <dbReference type="ARBA" id="ARBA00023136"/>
    </source>
</evidence>
<dbReference type="STRING" id="286115.A0A507CVJ7"/>
<keyword evidence="2 10" id="KW-0813">Transport</keyword>
<name>A0A507CVJ7_9FUNG</name>
<keyword evidence="5 10" id="KW-0472">Membrane</keyword>
<dbReference type="EMBL" id="QEAN01000207">
    <property type="protein sequence ID" value="TPX43196.1"/>
    <property type="molecule type" value="Genomic_DNA"/>
</dbReference>
<evidence type="ECO:0000313" key="14">
    <source>
        <dbReference type="EMBL" id="TPX45890.1"/>
    </source>
</evidence>
<organism evidence="13 15">
    <name type="scientific">Synchytrium endobioticum</name>
    <dbReference type="NCBI Taxonomy" id="286115"/>
    <lineage>
        <taxon>Eukaryota</taxon>
        <taxon>Fungi</taxon>
        <taxon>Fungi incertae sedis</taxon>
        <taxon>Chytridiomycota</taxon>
        <taxon>Chytridiomycota incertae sedis</taxon>
        <taxon>Chytridiomycetes</taxon>
        <taxon>Synchytriales</taxon>
        <taxon>Synchytriaceae</taxon>
        <taxon>Synchytrium</taxon>
    </lineage>
</organism>
<dbReference type="InterPro" id="IPR036388">
    <property type="entry name" value="WH-like_DNA-bd_sf"/>
</dbReference>
<keyword evidence="4" id="KW-0811">Translocation</keyword>
<dbReference type="OrthoDB" id="5549158at2759"/>
<evidence type="ECO:0000313" key="13">
    <source>
        <dbReference type="EMBL" id="TPX43196.1"/>
    </source>
</evidence>
<evidence type="ECO:0000259" key="12">
    <source>
        <dbReference type="Pfam" id="PF04695"/>
    </source>
</evidence>
<dbReference type="GO" id="GO:1990429">
    <property type="term" value="C:peroxisomal importomer complex"/>
    <property type="evidence" value="ECO:0007669"/>
    <property type="project" value="TreeGrafter"/>
</dbReference>
<dbReference type="Proteomes" id="UP000320475">
    <property type="component" value="Unassembled WGS sequence"/>
</dbReference>